<name>A0A3M7QNM7_BRAPC</name>
<comment type="caution">
    <text evidence="1">The sequence shown here is derived from an EMBL/GenBank/DDBJ whole genome shotgun (WGS) entry which is preliminary data.</text>
</comment>
<feature type="non-terminal residue" evidence="1">
    <location>
        <position position="164"/>
    </location>
</feature>
<dbReference type="AlphaFoldDB" id="A0A3M7QNM7"/>
<dbReference type="EMBL" id="REGN01005559">
    <property type="protein sequence ID" value="RNA12930.1"/>
    <property type="molecule type" value="Genomic_DNA"/>
</dbReference>
<proteinExistence type="predicted"/>
<evidence type="ECO:0000313" key="2">
    <source>
        <dbReference type="Proteomes" id="UP000276133"/>
    </source>
</evidence>
<evidence type="ECO:0000313" key="1">
    <source>
        <dbReference type="EMBL" id="RNA12930.1"/>
    </source>
</evidence>
<reference evidence="1 2" key="1">
    <citation type="journal article" date="2018" name="Sci. Rep.">
        <title>Genomic signatures of local adaptation to the degree of environmental predictability in rotifers.</title>
        <authorList>
            <person name="Franch-Gras L."/>
            <person name="Hahn C."/>
            <person name="Garcia-Roger E.M."/>
            <person name="Carmona M.J."/>
            <person name="Serra M."/>
            <person name="Gomez A."/>
        </authorList>
    </citation>
    <scope>NUCLEOTIDE SEQUENCE [LARGE SCALE GENOMIC DNA]</scope>
    <source>
        <strain evidence="1">HYR1</strain>
    </source>
</reference>
<dbReference type="Proteomes" id="UP000276133">
    <property type="component" value="Unassembled WGS sequence"/>
</dbReference>
<organism evidence="1 2">
    <name type="scientific">Brachionus plicatilis</name>
    <name type="common">Marine rotifer</name>
    <name type="synonym">Brachionus muelleri</name>
    <dbReference type="NCBI Taxonomy" id="10195"/>
    <lineage>
        <taxon>Eukaryota</taxon>
        <taxon>Metazoa</taxon>
        <taxon>Spiralia</taxon>
        <taxon>Gnathifera</taxon>
        <taxon>Rotifera</taxon>
        <taxon>Eurotatoria</taxon>
        <taxon>Monogononta</taxon>
        <taxon>Pseudotrocha</taxon>
        <taxon>Ploima</taxon>
        <taxon>Brachionidae</taxon>
        <taxon>Brachionus</taxon>
    </lineage>
</organism>
<keyword evidence="2" id="KW-1185">Reference proteome</keyword>
<accession>A0A3M7QNM7</accession>
<gene>
    <name evidence="1" type="ORF">BpHYR1_053335</name>
</gene>
<sequence>MVLFIEFPSEYWQDEQDLAPYYQDEDNNMVQEKEAELPFIELQTTAESNLVMESAVAKTSVIDLIEQSNMLIYDVVSTTFRVARRVLAEFLGQDIYDDDDSSSFDYLRSTMNMAPILEMQRESRLEEENKTKRIEVRIALITEDYLFLIYLYICNELELLQIKK</sequence>
<protein>
    <submittedName>
        <fullName evidence="1">Uncharacterized protein</fullName>
    </submittedName>
</protein>